<dbReference type="Pfam" id="PF15667">
    <property type="entry name" value="CMIP6"/>
    <property type="match status" value="2"/>
</dbReference>
<dbReference type="EMBL" id="CAJNRE010000142">
    <property type="protein sequence ID" value="CAF1921594.1"/>
    <property type="molecule type" value="Genomic_DNA"/>
</dbReference>
<name>A0A816KGZ5_9BILA</name>
<reference evidence="1" key="1">
    <citation type="submission" date="2021-02" db="EMBL/GenBank/DDBJ databases">
        <authorList>
            <person name="Nowell W R."/>
        </authorList>
    </citation>
    <scope>NUCLEOTIDE SEQUENCE</scope>
</reference>
<dbReference type="PANTHER" id="PTHR35087:SF1">
    <property type="entry name" value="RIKEN CDNA 4930505A04 GENE"/>
    <property type="match status" value="1"/>
</dbReference>
<dbReference type="PANTHER" id="PTHR35087">
    <property type="entry name" value="SIMILAR TO HYPOTHETICAL PROTEIN FLJ40298"/>
    <property type="match status" value="1"/>
</dbReference>
<evidence type="ECO:0000313" key="1">
    <source>
        <dbReference type="EMBL" id="CAF1921594.1"/>
    </source>
</evidence>
<dbReference type="Proteomes" id="UP000663824">
    <property type="component" value="Unassembled WGS sequence"/>
</dbReference>
<evidence type="ECO:0000313" key="2">
    <source>
        <dbReference type="Proteomes" id="UP000663824"/>
    </source>
</evidence>
<dbReference type="AlphaFoldDB" id="A0A816KGZ5"/>
<proteinExistence type="predicted"/>
<comment type="caution">
    <text evidence="1">The sequence shown here is derived from an EMBL/GenBank/DDBJ whole genome shotgun (WGS) entry which is preliminary data.</text>
</comment>
<accession>A0A816KGZ5</accession>
<protein>
    <submittedName>
        <fullName evidence="1">Uncharacterized protein</fullName>
    </submittedName>
</protein>
<organism evidence="1 2">
    <name type="scientific">Rotaria magnacalcarata</name>
    <dbReference type="NCBI Taxonomy" id="392030"/>
    <lineage>
        <taxon>Eukaryota</taxon>
        <taxon>Metazoa</taxon>
        <taxon>Spiralia</taxon>
        <taxon>Gnathifera</taxon>
        <taxon>Rotifera</taxon>
        <taxon>Eurotatoria</taxon>
        <taxon>Bdelloidea</taxon>
        <taxon>Philodinida</taxon>
        <taxon>Philodinidae</taxon>
        <taxon>Rotaria</taxon>
    </lineage>
</organism>
<dbReference type="InterPro" id="IPR031365">
    <property type="entry name" value="CMIP6"/>
</dbReference>
<gene>
    <name evidence="1" type="ORF">MBJ925_LOCUS2165</name>
</gene>
<sequence>MTTMAYPDVTHKKPVNGKFNPNSYRIISENIPENDNVPAWYAHARPAPYYTEPNSSQLPVQASEARNNPHAARKIDMVYTNTANFNAPSGIVKTDNVQKEESRWWDWSSPKAEPYGPGVRSQDEWSKKRESSYRNAFATTSDAGAAYAKRNSRYSASPNHIRTVGIVPITDLKPDDFGPVNQTHVEKVSYEQQYDSRNAANYPLRGNRQVPITDLKPDDFGPVNQTHVEKVSYEQQYDSRNAANYPLRGNRQGSFINEEMKPPTYPIERSHPIPSAKPDRTACVWDLFHPNDDLRGELASNATRYRRPLPQIKQTEKFDNAWQNAPYASDYQVDQTLYQRAMMKQADTD</sequence>